<reference evidence="2 3" key="1">
    <citation type="submission" date="2015-10" db="EMBL/GenBank/DDBJ databases">
        <title>Full genome of DAOMC 229536 Phialocephala scopiformis, a fungal endophyte of spruce producing the potent anti-insectan compound rugulosin.</title>
        <authorList>
            <consortium name="DOE Joint Genome Institute"/>
            <person name="Walker A.K."/>
            <person name="Frasz S.L."/>
            <person name="Seifert K.A."/>
            <person name="Miller J.D."/>
            <person name="Mondo S.J."/>
            <person name="Labutti K."/>
            <person name="Lipzen A."/>
            <person name="Dockter R."/>
            <person name="Kennedy M."/>
            <person name="Grigoriev I.V."/>
            <person name="Spatafora J.W."/>
        </authorList>
    </citation>
    <scope>NUCLEOTIDE SEQUENCE [LARGE SCALE GENOMIC DNA]</scope>
    <source>
        <strain evidence="2 3">CBS 120377</strain>
    </source>
</reference>
<evidence type="ECO:0000256" key="1">
    <source>
        <dbReference type="SAM" id="SignalP"/>
    </source>
</evidence>
<feature type="chain" id="PRO_5013108302" evidence="1">
    <location>
        <begin position="16"/>
        <end position="194"/>
    </location>
</feature>
<evidence type="ECO:0000313" key="2">
    <source>
        <dbReference type="EMBL" id="KUJ10836.1"/>
    </source>
</evidence>
<dbReference type="GeneID" id="28830237"/>
<dbReference type="RefSeq" id="XP_018065191.1">
    <property type="nucleotide sequence ID" value="XM_018220511.1"/>
</dbReference>
<proteinExistence type="predicted"/>
<evidence type="ECO:0000313" key="3">
    <source>
        <dbReference type="Proteomes" id="UP000070700"/>
    </source>
</evidence>
<gene>
    <name evidence="2" type="ORF">LY89DRAFT_739822</name>
</gene>
<dbReference type="KEGG" id="psco:LY89DRAFT_739822"/>
<feature type="signal peptide" evidence="1">
    <location>
        <begin position="1"/>
        <end position="15"/>
    </location>
</feature>
<dbReference type="EMBL" id="KQ947428">
    <property type="protein sequence ID" value="KUJ10836.1"/>
    <property type="molecule type" value="Genomic_DNA"/>
</dbReference>
<keyword evidence="3" id="KW-1185">Reference proteome</keyword>
<keyword evidence="1" id="KW-0732">Signal</keyword>
<accession>A0A194WS85</accession>
<sequence length="194" mass="20211">MQSLFILALLTSAHALPNITSTPLAPGTCQGYPGWVPQPIGTLTQQFFFEARDTSNISLDGLRCSISASSSQLVIYTDPTVAFNIWSCGGNGTVEDIHGGAPLVFEGGEGEGELGYGGGGTGMGQSPEVFTHEVAGVAQDGLFLGGGNSSTWGFELVEVKSGGNDSEYYRMRLLGAKTVLKNGELAGFVRIVAL</sequence>
<organism evidence="2 3">
    <name type="scientific">Mollisia scopiformis</name>
    <name type="common">Conifer needle endophyte fungus</name>
    <name type="synonym">Phialocephala scopiformis</name>
    <dbReference type="NCBI Taxonomy" id="149040"/>
    <lineage>
        <taxon>Eukaryota</taxon>
        <taxon>Fungi</taxon>
        <taxon>Dikarya</taxon>
        <taxon>Ascomycota</taxon>
        <taxon>Pezizomycotina</taxon>
        <taxon>Leotiomycetes</taxon>
        <taxon>Helotiales</taxon>
        <taxon>Mollisiaceae</taxon>
        <taxon>Mollisia</taxon>
    </lineage>
</organism>
<name>A0A194WS85_MOLSC</name>
<dbReference type="InParanoid" id="A0A194WS85"/>
<dbReference type="AlphaFoldDB" id="A0A194WS85"/>
<protein>
    <submittedName>
        <fullName evidence="2">Uncharacterized protein</fullName>
    </submittedName>
</protein>
<dbReference type="OrthoDB" id="3545468at2759"/>
<dbReference type="Proteomes" id="UP000070700">
    <property type="component" value="Unassembled WGS sequence"/>
</dbReference>